<dbReference type="InterPro" id="IPR013749">
    <property type="entry name" value="PM/HMP-P_kinase-1"/>
</dbReference>
<dbReference type="EC" id="2.7.1.35" evidence="2"/>
<keyword evidence="8" id="KW-0460">Magnesium</keyword>
<evidence type="ECO:0000256" key="6">
    <source>
        <dbReference type="ARBA" id="ARBA00022777"/>
    </source>
</evidence>
<keyword evidence="5" id="KW-0547">Nucleotide-binding</keyword>
<dbReference type="GO" id="GO:0008478">
    <property type="term" value="F:pyridoxal kinase activity"/>
    <property type="evidence" value="ECO:0007669"/>
    <property type="project" value="UniProtKB-EC"/>
</dbReference>
<evidence type="ECO:0000256" key="9">
    <source>
        <dbReference type="ARBA" id="ARBA00042307"/>
    </source>
</evidence>
<gene>
    <name evidence="15" type="ORF">J2S00_000153</name>
</gene>
<sequence>MDTKVYKALTIAGSDTSGGAGIQADLKAFQSRYVYGLTALTTIVAQDPDRNWFHAVYPLPAETVQAQLNTVLSGIGVDAVKTGMLPTSEIIELVAETIDRHQLDRVVVDPVMVCKGADEPVNPDAAASLRDVLVPKATVVTPNLFEAAQLSQRPAINSIDDMKEAATIIHQLGPRYVVIKGGKLKNDKAVDLLYDGQSFELLEWDRVDTAYTHGAGCTFAAIIAAELAKGASVKVAVHQAKKYITLAIRQGFKLNQYVGSINHLALNNSSHA</sequence>
<dbReference type="CDD" id="cd01169">
    <property type="entry name" value="HMPP_kinase"/>
    <property type="match status" value="1"/>
</dbReference>
<evidence type="ECO:0000256" key="11">
    <source>
        <dbReference type="ARBA" id="ARBA00042396"/>
    </source>
</evidence>
<keyword evidence="4" id="KW-0479">Metal-binding</keyword>
<dbReference type="Proteomes" id="UP001232445">
    <property type="component" value="Unassembled WGS sequence"/>
</dbReference>
<keyword evidence="7" id="KW-0067">ATP-binding</keyword>
<dbReference type="NCBIfam" id="TIGR00097">
    <property type="entry name" value="HMP-P_kinase"/>
    <property type="match status" value="1"/>
</dbReference>
<organism evidence="15 16">
    <name type="scientific">Caldalkalibacillus uzonensis</name>
    <dbReference type="NCBI Taxonomy" id="353224"/>
    <lineage>
        <taxon>Bacteria</taxon>
        <taxon>Bacillati</taxon>
        <taxon>Bacillota</taxon>
        <taxon>Bacilli</taxon>
        <taxon>Bacillales</taxon>
        <taxon>Bacillaceae</taxon>
        <taxon>Caldalkalibacillus</taxon>
    </lineage>
</organism>
<keyword evidence="3 15" id="KW-0808">Transferase</keyword>
<dbReference type="SUPFAM" id="SSF53613">
    <property type="entry name" value="Ribokinase-like"/>
    <property type="match status" value="1"/>
</dbReference>
<keyword evidence="6 15" id="KW-0418">Kinase</keyword>
<dbReference type="NCBIfam" id="NF009259">
    <property type="entry name" value="PRK12616.1"/>
    <property type="match status" value="1"/>
</dbReference>
<evidence type="ECO:0000256" key="2">
    <source>
        <dbReference type="ARBA" id="ARBA00012104"/>
    </source>
</evidence>
<evidence type="ECO:0000256" key="4">
    <source>
        <dbReference type="ARBA" id="ARBA00022723"/>
    </source>
</evidence>
<dbReference type="Pfam" id="PF08543">
    <property type="entry name" value="Phos_pyr_kin"/>
    <property type="match status" value="1"/>
</dbReference>
<evidence type="ECO:0000256" key="10">
    <source>
        <dbReference type="ARBA" id="ARBA00042348"/>
    </source>
</evidence>
<evidence type="ECO:0000256" key="1">
    <source>
        <dbReference type="ARBA" id="ARBA00009879"/>
    </source>
</evidence>
<evidence type="ECO:0000259" key="14">
    <source>
        <dbReference type="Pfam" id="PF08543"/>
    </source>
</evidence>
<evidence type="ECO:0000256" key="3">
    <source>
        <dbReference type="ARBA" id="ARBA00022679"/>
    </source>
</evidence>
<dbReference type="Gene3D" id="3.40.1190.20">
    <property type="match status" value="1"/>
</dbReference>
<dbReference type="EMBL" id="JAUSUQ010000001">
    <property type="protein sequence ID" value="MDQ0337383.1"/>
    <property type="molecule type" value="Genomic_DNA"/>
</dbReference>
<evidence type="ECO:0000313" key="16">
    <source>
        <dbReference type="Proteomes" id="UP001232445"/>
    </source>
</evidence>
<name>A0ABU0CMR8_9BACI</name>
<dbReference type="PANTHER" id="PTHR20858:SF19">
    <property type="entry name" value="PYRIDOXINE KINASE"/>
    <property type="match status" value="1"/>
</dbReference>
<keyword evidence="16" id="KW-1185">Reference proteome</keyword>
<proteinExistence type="inferred from homology"/>
<dbReference type="InterPro" id="IPR004399">
    <property type="entry name" value="HMP/HMP-P_kinase_dom"/>
</dbReference>
<protein>
    <recommendedName>
        <fullName evidence="2">pyridoxal kinase</fullName>
        <ecNumber evidence="2">2.7.1.35</ecNumber>
    </recommendedName>
    <alternativeName>
        <fullName evidence="10">PN/PL/PM kinase</fullName>
    </alternativeName>
    <alternativeName>
        <fullName evidence="11">Pyridoxal kinase</fullName>
    </alternativeName>
    <alternativeName>
        <fullName evidence="9">Pyridoxamine kinase</fullName>
    </alternativeName>
    <alternativeName>
        <fullName evidence="12">Vitamin B6 kinase</fullName>
    </alternativeName>
</protein>
<comment type="caution">
    <text evidence="15">The sequence shown here is derived from an EMBL/GenBank/DDBJ whole genome shotgun (WGS) entry which is preliminary data.</text>
</comment>
<evidence type="ECO:0000256" key="5">
    <source>
        <dbReference type="ARBA" id="ARBA00022741"/>
    </source>
</evidence>
<dbReference type="NCBIfam" id="NF009077">
    <property type="entry name" value="PRK12412.1"/>
    <property type="match status" value="1"/>
</dbReference>
<reference evidence="15 16" key="1">
    <citation type="submission" date="2023-07" db="EMBL/GenBank/DDBJ databases">
        <title>Genomic Encyclopedia of Type Strains, Phase IV (KMG-IV): sequencing the most valuable type-strain genomes for metagenomic binning, comparative biology and taxonomic classification.</title>
        <authorList>
            <person name="Goeker M."/>
        </authorList>
    </citation>
    <scope>NUCLEOTIDE SEQUENCE [LARGE SCALE GENOMIC DNA]</scope>
    <source>
        <strain evidence="15 16">DSM 17740</strain>
    </source>
</reference>
<evidence type="ECO:0000256" key="7">
    <source>
        <dbReference type="ARBA" id="ARBA00022840"/>
    </source>
</evidence>
<accession>A0ABU0CMR8</accession>
<comment type="similarity">
    <text evidence="1">Belongs to the ThiD family.</text>
</comment>
<evidence type="ECO:0000256" key="8">
    <source>
        <dbReference type="ARBA" id="ARBA00022842"/>
    </source>
</evidence>
<evidence type="ECO:0000256" key="12">
    <source>
        <dbReference type="ARBA" id="ARBA00042531"/>
    </source>
</evidence>
<evidence type="ECO:0000313" key="15">
    <source>
        <dbReference type="EMBL" id="MDQ0337383.1"/>
    </source>
</evidence>
<comment type="catalytic activity">
    <reaction evidence="13">
        <text>pyridoxal + ATP = pyridoxal 5'-phosphate + ADP + H(+)</text>
        <dbReference type="Rhea" id="RHEA:10224"/>
        <dbReference type="ChEBI" id="CHEBI:15378"/>
        <dbReference type="ChEBI" id="CHEBI:17310"/>
        <dbReference type="ChEBI" id="CHEBI:30616"/>
        <dbReference type="ChEBI" id="CHEBI:456216"/>
        <dbReference type="ChEBI" id="CHEBI:597326"/>
        <dbReference type="EC" id="2.7.1.35"/>
    </reaction>
</comment>
<feature type="domain" description="Pyridoxamine kinase/Phosphomethylpyrimidine kinase" evidence="14">
    <location>
        <begin position="15"/>
        <end position="262"/>
    </location>
</feature>
<evidence type="ECO:0000256" key="13">
    <source>
        <dbReference type="ARBA" id="ARBA00049293"/>
    </source>
</evidence>
<dbReference type="RefSeq" id="WP_307334452.1">
    <property type="nucleotide sequence ID" value="NZ_JAUSUQ010000001.1"/>
</dbReference>
<dbReference type="InterPro" id="IPR029056">
    <property type="entry name" value="Ribokinase-like"/>
</dbReference>
<dbReference type="PANTHER" id="PTHR20858">
    <property type="entry name" value="PHOSPHOMETHYLPYRIMIDINE KINASE"/>
    <property type="match status" value="1"/>
</dbReference>